<evidence type="ECO:0000313" key="2">
    <source>
        <dbReference type="EMBL" id="VFK34242.1"/>
    </source>
</evidence>
<sequence length="215" mass="24807">MGKKIYEGSNWFTEKKTGRIDDDGNTYEGSNWFTEEKTGRIDDDGNIYKGSNWFTEKKTGRIDDDGNVYEGSSWFSERKVGRIDDDGNVYEGTNWFTEKKVGRQEDDDRGSGCFLSTACIEHAGLDDDCSELRTLRQFRDTFVKSLPSGDQMLEDYYRNAPGIVSNISQSDKKEYILNSIYSTIRKAVSLIRNKKNHEALSCYREMYMELVRKFG</sequence>
<protein>
    <submittedName>
        <fullName evidence="3">Uncharacterized protein</fullName>
    </submittedName>
</protein>
<dbReference type="InterPro" id="IPR049886">
    <property type="entry name" value="CFI_box_CTERM_dom"/>
</dbReference>
<organism evidence="3">
    <name type="scientific">Candidatus Kentrum sp. MB</name>
    <dbReference type="NCBI Taxonomy" id="2138164"/>
    <lineage>
        <taxon>Bacteria</taxon>
        <taxon>Pseudomonadati</taxon>
        <taxon>Pseudomonadota</taxon>
        <taxon>Gammaproteobacteria</taxon>
        <taxon>Candidatus Kentrum</taxon>
    </lineage>
</organism>
<reference evidence="3" key="1">
    <citation type="submission" date="2019-02" db="EMBL/GenBank/DDBJ databases">
        <authorList>
            <person name="Gruber-Vodicka R. H."/>
            <person name="Seah K. B. B."/>
        </authorList>
    </citation>
    <scope>NUCLEOTIDE SEQUENCE</scope>
    <source>
        <strain evidence="1">BECK_BZ197</strain>
        <strain evidence="3">BECK_BZ198</strain>
        <strain evidence="2">BECK_BZ199</strain>
    </source>
</reference>
<proteinExistence type="predicted"/>
<accession>A0A451BEA5</accession>
<evidence type="ECO:0000313" key="3">
    <source>
        <dbReference type="EMBL" id="VFK76606.1"/>
    </source>
</evidence>
<dbReference type="AlphaFoldDB" id="A0A451BEA5"/>
<dbReference type="EMBL" id="CAADGH010000065">
    <property type="protein sequence ID" value="VFK76606.1"/>
    <property type="molecule type" value="Genomic_DNA"/>
</dbReference>
<dbReference type="EMBL" id="CAADFQ010000066">
    <property type="protein sequence ID" value="VFK34242.1"/>
    <property type="molecule type" value="Genomic_DNA"/>
</dbReference>
<gene>
    <name evidence="1" type="ORF">BECKMB1821G_GA0114241_10698</name>
    <name evidence="3" type="ORF">BECKMB1821H_GA0114242_10659</name>
    <name evidence="2" type="ORF">BECKMB1821I_GA0114274_10667</name>
</gene>
<name>A0A451BEA5_9GAMM</name>
<dbReference type="NCBIfam" id="NF041770">
    <property type="entry name" value="CFI_box_CTERM"/>
    <property type="match status" value="1"/>
</dbReference>
<evidence type="ECO:0000313" key="1">
    <source>
        <dbReference type="EMBL" id="VFK30667.1"/>
    </source>
</evidence>
<dbReference type="EMBL" id="CAADFO010000069">
    <property type="protein sequence ID" value="VFK30667.1"/>
    <property type="molecule type" value="Genomic_DNA"/>
</dbReference>